<dbReference type="EMBL" id="HBGK01045318">
    <property type="protein sequence ID" value="CAD9305084.1"/>
    <property type="molecule type" value="Transcribed_RNA"/>
</dbReference>
<protein>
    <submittedName>
        <fullName evidence="1">Uncharacterized protein</fullName>
    </submittedName>
</protein>
<accession>A0A6U5PFV4</accession>
<dbReference type="AlphaFoldDB" id="A0A6U5PFV4"/>
<sequence length="143" mass="15584">MFLTRAIGSLYLMQHAQPPLVPASLPQVFDGQEGSAMVLTTVGRPITDTNVFFDRVLNALVELHMGRGQINWIDFHSARFSEQSVVRFRQDMILLVESCFISSAGSQLPIPPQVQTVADAYDPAPESSATVTALVNAIRGSLP</sequence>
<evidence type="ECO:0000313" key="2">
    <source>
        <dbReference type="EMBL" id="CAD9305084.1"/>
    </source>
</evidence>
<evidence type="ECO:0000313" key="1">
    <source>
        <dbReference type="EMBL" id="CAD9305083.1"/>
    </source>
</evidence>
<dbReference type="EMBL" id="HBGK01045317">
    <property type="protein sequence ID" value="CAD9305083.1"/>
    <property type="molecule type" value="Transcribed_RNA"/>
</dbReference>
<proteinExistence type="predicted"/>
<organism evidence="1">
    <name type="scientific">Grammatophora oceanica</name>
    <dbReference type="NCBI Taxonomy" id="210454"/>
    <lineage>
        <taxon>Eukaryota</taxon>
        <taxon>Sar</taxon>
        <taxon>Stramenopiles</taxon>
        <taxon>Ochrophyta</taxon>
        <taxon>Bacillariophyta</taxon>
        <taxon>Fragilariophyceae</taxon>
        <taxon>Fragilariophycidae</taxon>
        <taxon>Rhabdonematales</taxon>
        <taxon>Grammatophoraceae</taxon>
        <taxon>Grammatophora</taxon>
    </lineage>
</organism>
<reference evidence="1" key="1">
    <citation type="submission" date="2021-01" db="EMBL/GenBank/DDBJ databases">
        <authorList>
            <person name="Corre E."/>
            <person name="Pelletier E."/>
            <person name="Niang G."/>
            <person name="Scheremetjew M."/>
            <person name="Finn R."/>
            <person name="Kale V."/>
            <person name="Holt S."/>
            <person name="Cochrane G."/>
            <person name="Meng A."/>
            <person name="Brown T."/>
            <person name="Cohen L."/>
        </authorList>
    </citation>
    <scope>NUCLEOTIDE SEQUENCE</scope>
    <source>
        <strain evidence="1">CCMP 410</strain>
    </source>
</reference>
<name>A0A6U5PFV4_9STRA</name>
<gene>
    <name evidence="1" type="ORF">GOCE00092_LOCUS23862</name>
    <name evidence="2" type="ORF">GOCE00092_LOCUS23863</name>
</gene>